<dbReference type="PANTHER" id="PTHR43080">
    <property type="entry name" value="CBS DOMAIN-CONTAINING PROTEIN CBSX3, MITOCHONDRIAL"/>
    <property type="match status" value="1"/>
</dbReference>
<keyword evidence="7" id="KW-1185">Reference proteome</keyword>
<comment type="similarity">
    <text evidence="1">Belongs to the UPF0166 family.</text>
</comment>
<evidence type="ECO:0000256" key="2">
    <source>
        <dbReference type="ARBA" id="ARBA00023122"/>
    </source>
</evidence>
<gene>
    <name evidence="6" type="ORF">A4R35_20000</name>
</gene>
<dbReference type="InterPro" id="IPR003793">
    <property type="entry name" value="UPF0166"/>
</dbReference>
<evidence type="ECO:0000256" key="3">
    <source>
        <dbReference type="PROSITE-ProRule" id="PRU00703"/>
    </source>
</evidence>
<accession>A0A328VRJ1</accession>
<dbReference type="CDD" id="cd04586">
    <property type="entry name" value="CBS_pair_BON_assoc"/>
    <property type="match status" value="1"/>
</dbReference>
<evidence type="ECO:0000313" key="7">
    <source>
        <dbReference type="Proteomes" id="UP000248706"/>
    </source>
</evidence>
<dbReference type="Proteomes" id="UP000248706">
    <property type="component" value="Unassembled WGS sequence"/>
</dbReference>
<dbReference type="InterPro" id="IPR015867">
    <property type="entry name" value="N-reg_PII/ATP_PRibTrfase_C"/>
</dbReference>
<organism evidence="6 7">
    <name type="scientific">Thermogemmatispora tikiterensis</name>
    <dbReference type="NCBI Taxonomy" id="1825093"/>
    <lineage>
        <taxon>Bacteria</taxon>
        <taxon>Bacillati</taxon>
        <taxon>Chloroflexota</taxon>
        <taxon>Ktedonobacteria</taxon>
        <taxon>Thermogemmatisporales</taxon>
        <taxon>Thermogemmatisporaceae</taxon>
        <taxon>Thermogemmatispora</taxon>
    </lineage>
</organism>
<reference evidence="6 7" key="1">
    <citation type="submission" date="2016-08" db="EMBL/GenBank/DDBJ databases">
        <title>Analysis of Carbohydrate Active Enzymes in Thermogemmatispora T81 Reveals Carbohydrate Degradation Ability.</title>
        <authorList>
            <person name="Tomazini A."/>
            <person name="Lal S."/>
            <person name="Stott M."/>
            <person name="Henrissat B."/>
            <person name="Polikarpov I."/>
            <person name="Sparling R."/>
            <person name="Levin D.B."/>
        </authorList>
    </citation>
    <scope>NUCLEOTIDE SEQUENCE [LARGE SCALE GENOMIC DNA]</scope>
    <source>
        <strain evidence="6 7">T81</strain>
    </source>
</reference>
<sequence length="452" mass="48804">MRPGKAHVLTIYLGESDQWHGQPLYVAMLQLLREEGCAGATAMRAVAGYGASARLHASQGLRWSSDATIVIQVIDQPARLERLLPRLSAMLRGGLITLHETEVIQATPPLLAGLPAHRPVRQAMVTGLITVEPETPLAQVLALLLRAPFRALPVVDRERHLLGLITTGDLIRSGALPLRRGLVRTALALDEATAQQMRTPLTQAEQSARTAADVMNRQVRTVRPEQSLREAARLMVETGLRRLPVVDRDQRLVGMLSRTDLLRAVTPSPLASEAEEREPEPGDSVAMAEGSSAASASIKDYLRPAVATVHEDTSLAEVLEALLQSPLKRVVVVDDGNHVRGIISDVDVLAHLQEELRPRLLAWLSGLARGREQQASGAPLGPQMPRSGRAGDVMNRTVVTVPATATVSEAIALMMRTGRKVLPVVEDDGRLVGIVGRSDLLRVLLEDGNDGV</sequence>
<feature type="domain" description="CBS" evidence="5">
    <location>
        <begin position="215"/>
        <end position="272"/>
    </location>
</feature>
<dbReference type="OrthoDB" id="9795599at2"/>
<evidence type="ECO:0000256" key="1">
    <source>
        <dbReference type="ARBA" id="ARBA00010554"/>
    </source>
</evidence>
<dbReference type="EMBL" id="MCIF01000002">
    <property type="protein sequence ID" value="RAQ97834.1"/>
    <property type="molecule type" value="Genomic_DNA"/>
</dbReference>
<dbReference type="RefSeq" id="WP_112432573.1">
    <property type="nucleotide sequence ID" value="NZ_MCIF01000002.1"/>
</dbReference>
<feature type="domain" description="CBS" evidence="5">
    <location>
        <begin position="394"/>
        <end position="451"/>
    </location>
</feature>
<proteinExistence type="inferred from homology"/>
<feature type="region of interest" description="Disordered" evidence="4">
    <location>
        <begin position="267"/>
        <end position="291"/>
    </location>
</feature>
<evidence type="ECO:0000256" key="4">
    <source>
        <dbReference type="SAM" id="MobiDB-lite"/>
    </source>
</evidence>
<dbReference type="Pfam" id="PF00571">
    <property type="entry name" value="CBS"/>
    <property type="match status" value="4"/>
</dbReference>
<dbReference type="Gene3D" id="3.30.70.120">
    <property type="match status" value="1"/>
</dbReference>
<feature type="domain" description="CBS" evidence="5">
    <location>
        <begin position="302"/>
        <end position="359"/>
    </location>
</feature>
<dbReference type="InterPro" id="IPR051257">
    <property type="entry name" value="Diverse_CBS-Domain"/>
</dbReference>
<dbReference type="AlphaFoldDB" id="A0A328VRJ1"/>
<protein>
    <recommendedName>
        <fullName evidence="5">CBS domain-containing protein</fullName>
    </recommendedName>
</protein>
<comment type="caution">
    <text evidence="6">The sequence shown here is derived from an EMBL/GenBank/DDBJ whole genome shotgun (WGS) entry which is preliminary data.</text>
</comment>
<dbReference type="SUPFAM" id="SSF54913">
    <property type="entry name" value="GlnB-like"/>
    <property type="match status" value="1"/>
</dbReference>
<keyword evidence="2 3" id="KW-0129">CBS domain</keyword>
<dbReference type="InterPro" id="IPR000644">
    <property type="entry name" value="CBS_dom"/>
</dbReference>
<name>A0A328VRJ1_9CHLR</name>
<dbReference type="SMART" id="SM00116">
    <property type="entry name" value="CBS"/>
    <property type="match status" value="4"/>
</dbReference>
<dbReference type="SUPFAM" id="SSF54631">
    <property type="entry name" value="CBS-domain pair"/>
    <property type="match status" value="2"/>
</dbReference>
<dbReference type="InterPro" id="IPR046342">
    <property type="entry name" value="CBS_dom_sf"/>
</dbReference>
<dbReference type="PANTHER" id="PTHR43080:SF2">
    <property type="entry name" value="CBS DOMAIN-CONTAINING PROTEIN"/>
    <property type="match status" value="1"/>
</dbReference>
<evidence type="ECO:0000313" key="6">
    <source>
        <dbReference type="EMBL" id="RAQ97834.1"/>
    </source>
</evidence>
<feature type="domain" description="CBS" evidence="5">
    <location>
        <begin position="124"/>
        <end position="180"/>
    </location>
</feature>
<dbReference type="Pfam" id="PF02641">
    <property type="entry name" value="DUF190"/>
    <property type="match status" value="1"/>
</dbReference>
<dbReference type="PROSITE" id="PS51371">
    <property type="entry name" value="CBS"/>
    <property type="match status" value="4"/>
</dbReference>
<dbReference type="Gene3D" id="3.10.580.10">
    <property type="entry name" value="CBS-domain"/>
    <property type="match status" value="2"/>
</dbReference>
<evidence type="ECO:0000259" key="5">
    <source>
        <dbReference type="PROSITE" id="PS51371"/>
    </source>
</evidence>
<dbReference type="InterPro" id="IPR011322">
    <property type="entry name" value="N-reg_PII-like_a/b"/>
</dbReference>